<dbReference type="InterPro" id="IPR052347">
    <property type="entry name" value="Isochorismatase_Nicotinamidase"/>
</dbReference>
<accession>W7U089</accession>
<dbReference type="SUPFAM" id="SSF52499">
    <property type="entry name" value="Isochorismatase-like hydrolases"/>
    <property type="match status" value="1"/>
</dbReference>
<name>W7U089_9STRA</name>
<dbReference type="InterPro" id="IPR036380">
    <property type="entry name" value="Isochorismatase-like_sf"/>
</dbReference>
<organism evidence="4 5">
    <name type="scientific">Nannochloropsis gaditana</name>
    <dbReference type="NCBI Taxonomy" id="72520"/>
    <lineage>
        <taxon>Eukaryota</taxon>
        <taxon>Sar</taxon>
        <taxon>Stramenopiles</taxon>
        <taxon>Ochrophyta</taxon>
        <taxon>Eustigmatophyceae</taxon>
        <taxon>Eustigmatales</taxon>
        <taxon>Monodopsidaceae</taxon>
        <taxon>Nannochloropsis</taxon>
    </lineage>
</organism>
<gene>
    <name evidence="4" type="ORF">Naga_100007g93</name>
</gene>
<proteinExistence type="inferred from homology"/>
<reference evidence="4 5" key="1">
    <citation type="journal article" date="2014" name="Mol. Plant">
        <title>Chromosome Scale Genome Assembly and Transcriptome Profiling of Nannochloropsis gaditana in Nitrogen Depletion.</title>
        <authorList>
            <person name="Corteggiani Carpinelli E."/>
            <person name="Telatin A."/>
            <person name="Vitulo N."/>
            <person name="Forcato C."/>
            <person name="D'Angelo M."/>
            <person name="Schiavon R."/>
            <person name="Vezzi A."/>
            <person name="Giacometti G.M."/>
            <person name="Morosinotto T."/>
            <person name="Valle G."/>
        </authorList>
    </citation>
    <scope>NUCLEOTIDE SEQUENCE [LARGE SCALE GENOMIC DNA]</scope>
    <source>
        <strain evidence="4 5">B-31</strain>
    </source>
</reference>
<dbReference type="Gene3D" id="3.40.50.850">
    <property type="entry name" value="Isochorismatase-like"/>
    <property type="match status" value="1"/>
</dbReference>
<dbReference type="AlphaFoldDB" id="W7U089"/>
<dbReference type="GO" id="GO:0016787">
    <property type="term" value="F:hydrolase activity"/>
    <property type="evidence" value="ECO:0007669"/>
    <property type="project" value="UniProtKB-KW"/>
</dbReference>
<dbReference type="PANTHER" id="PTHR11080:SF2">
    <property type="entry name" value="LD05707P"/>
    <property type="match status" value="1"/>
</dbReference>
<evidence type="ECO:0000256" key="3">
    <source>
        <dbReference type="SAM" id="MobiDB-lite"/>
    </source>
</evidence>
<evidence type="ECO:0000313" key="5">
    <source>
        <dbReference type="Proteomes" id="UP000019335"/>
    </source>
</evidence>
<dbReference type="PANTHER" id="PTHR11080">
    <property type="entry name" value="PYRAZINAMIDASE/NICOTINAMIDASE"/>
    <property type="match status" value="1"/>
</dbReference>
<protein>
    <submittedName>
        <fullName evidence="4">Amidases related to nicotinamidase</fullName>
    </submittedName>
</protein>
<comment type="similarity">
    <text evidence="1">Belongs to the isochorismatase family.</text>
</comment>
<dbReference type="EMBL" id="AZIL01000177">
    <property type="protein sequence ID" value="EWM29168.1"/>
    <property type="molecule type" value="Genomic_DNA"/>
</dbReference>
<evidence type="ECO:0000256" key="1">
    <source>
        <dbReference type="ARBA" id="ARBA00006336"/>
    </source>
</evidence>
<sequence>MSAVHHDPPPSRINDAKPSQSIVQNGKATAPFALLIIDPQVDFHEGGSLAIAGADEDAQRIKSFIETNIDQITNIYVTLDSHQLVHISHPLFWKGPQKETPPPYTVISKEDVLCGKWSAADENLKHYVENYIKQLETTGKFQHTIWPEHCVISTRGHCIVGPVLEGIHAWTAKTRKPIHYHWKGINALTEMYSVFQAEVPVPGSPETEMNDDLVKQLVAEPRVLICGQALSHCVNFSVRDLMLAWPRERIGDVGLLLGMSSPVQGFEDDAERFVAFMRESGAQVVEKE</sequence>
<keyword evidence="5" id="KW-1185">Reference proteome</keyword>
<keyword evidence="2" id="KW-0378">Hydrolase</keyword>
<dbReference type="Proteomes" id="UP000019335">
    <property type="component" value="Chromosome 3"/>
</dbReference>
<evidence type="ECO:0000313" key="4">
    <source>
        <dbReference type="EMBL" id="EWM29168.1"/>
    </source>
</evidence>
<comment type="caution">
    <text evidence="4">The sequence shown here is derived from an EMBL/GenBank/DDBJ whole genome shotgun (WGS) entry which is preliminary data.</text>
</comment>
<evidence type="ECO:0000256" key="2">
    <source>
        <dbReference type="ARBA" id="ARBA00022801"/>
    </source>
</evidence>
<dbReference type="OrthoDB" id="1739143at2759"/>
<feature type="region of interest" description="Disordered" evidence="3">
    <location>
        <begin position="1"/>
        <end position="22"/>
    </location>
</feature>